<proteinExistence type="predicted"/>
<keyword evidence="1" id="KW-0472">Membrane</keyword>
<evidence type="ECO:0008006" key="4">
    <source>
        <dbReference type="Google" id="ProtNLM"/>
    </source>
</evidence>
<evidence type="ECO:0000313" key="3">
    <source>
        <dbReference type="Proteomes" id="UP000502298"/>
    </source>
</evidence>
<accession>A0A6H2EKQ7</accession>
<feature type="transmembrane region" description="Helical" evidence="1">
    <location>
        <begin position="7"/>
        <end position="26"/>
    </location>
</feature>
<dbReference type="KEGG" id="arca:HC352_03280"/>
<reference evidence="2 3" key="1">
    <citation type="submission" date="2020-03" db="EMBL/GenBank/DDBJ databases">
        <title>Complete genome of Arcanobacterium buesumensis sp. nov. strain 2701.</title>
        <authorList>
            <person name="Borowiak M."/>
            <person name="Alssahen M."/>
            <person name="Laemmler C."/>
            <person name="Malorny B."/>
            <person name="Hassan A."/>
            <person name="Prenger-Berninghoff E."/>
            <person name="Ploetz M."/>
            <person name="Abdulmawjood A."/>
        </authorList>
    </citation>
    <scope>NUCLEOTIDE SEQUENCE [LARGE SCALE GENOMIC DNA]</scope>
    <source>
        <strain evidence="2 3">2701</strain>
    </source>
</reference>
<feature type="transmembrane region" description="Helical" evidence="1">
    <location>
        <begin position="110"/>
        <end position="133"/>
    </location>
</feature>
<name>A0A6H2EKQ7_9ACTO</name>
<feature type="transmembrane region" description="Helical" evidence="1">
    <location>
        <begin position="145"/>
        <end position="162"/>
    </location>
</feature>
<evidence type="ECO:0000256" key="1">
    <source>
        <dbReference type="SAM" id="Phobius"/>
    </source>
</evidence>
<organism evidence="2 3">
    <name type="scientific">Arcanobacterium buesumense</name>
    <dbReference type="NCBI Taxonomy" id="2722751"/>
    <lineage>
        <taxon>Bacteria</taxon>
        <taxon>Bacillati</taxon>
        <taxon>Actinomycetota</taxon>
        <taxon>Actinomycetes</taxon>
        <taxon>Actinomycetales</taxon>
        <taxon>Actinomycetaceae</taxon>
        <taxon>Arcanobacterium</taxon>
    </lineage>
</organism>
<dbReference type="Proteomes" id="UP000502298">
    <property type="component" value="Chromosome"/>
</dbReference>
<feature type="transmembrane region" description="Helical" evidence="1">
    <location>
        <begin position="79"/>
        <end position="98"/>
    </location>
</feature>
<keyword evidence="3" id="KW-1185">Reference proteome</keyword>
<dbReference type="AlphaFoldDB" id="A0A6H2EKQ7"/>
<dbReference type="EMBL" id="CP050804">
    <property type="protein sequence ID" value="QJC21623.1"/>
    <property type="molecule type" value="Genomic_DNA"/>
</dbReference>
<keyword evidence="1" id="KW-1133">Transmembrane helix</keyword>
<gene>
    <name evidence="2" type="ORF">HC352_03280</name>
</gene>
<evidence type="ECO:0000313" key="2">
    <source>
        <dbReference type="EMBL" id="QJC21623.1"/>
    </source>
</evidence>
<protein>
    <recommendedName>
        <fullName evidence="4">DedA family protein</fullName>
    </recommendedName>
</protein>
<sequence length="211" mass="23441">MSYLSDFLSHGPFIIVFSFLCVVIFFRAQGTYWLGRCVAYIVYSKVVGDPRRGLWSQRFEAWLTSERIVRGIDAVQRRGWPVVTFSFLTVGFQTIALLSSGILRMPWTVFTAAMIPGGLAWATIYATIGWTVWKAAMASVTGSPWSLLMIIAILGVYSVFVIRRKRAGDDIINEVAKENDVSPSPLGDLADALAEDPTSISPNGETHDRRI</sequence>
<keyword evidence="1" id="KW-0812">Transmembrane</keyword>